<keyword evidence="11" id="KW-1185">Reference proteome</keyword>
<dbReference type="SUPFAM" id="SSF50331">
    <property type="entry name" value="MOP-like"/>
    <property type="match status" value="1"/>
</dbReference>
<evidence type="ECO:0000256" key="5">
    <source>
        <dbReference type="ARBA" id="ARBA00022840"/>
    </source>
</evidence>
<evidence type="ECO:0000256" key="3">
    <source>
        <dbReference type="ARBA" id="ARBA00022496"/>
    </source>
</evidence>
<keyword evidence="4" id="KW-0547">Nucleotide-binding</keyword>
<dbReference type="EMBL" id="JAAFYZ010000003">
    <property type="protein sequence ID" value="MBS2545439.1"/>
    <property type="molecule type" value="Genomic_DNA"/>
</dbReference>
<evidence type="ECO:0000256" key="1">
    <source>
        <dbReference type="ARBA" id="ARBA00022448"/>
    </source>
</evidence>
<evidence type="ECO:0000256" key="8">
    <source>
        <dbReference type="ARBA" id="ARBA00023136"/>
    </source>
</evidence>
<organism evidence="10 11">
    <name type="scientific">Catenulispora pinistramenti</name>
    <dbReference type="NCBI Taxonomy" id="2705254"/>
    <lineage>
        <taxon>Bacteria</taxon>
        <taxon>Bacillati</taxon>
        <taxon>Actinomycetota</taxon>
        <taxon>Actinomycetes</taxon>
        <taxon>Catenulisporales</taxon>
        <taxon>Catenulisporaceae</taxon>
        <taxon>Catenulispora</taxon>
    </lineage>
</organism>
<keyword evidence="6" id="KW-0408">Iron</keyword>
<evidence type="ECO:0000259" key="9">
    <source>
        <dbReference type="PROSITE" id="PS50893"/>
    </source>
</evidence>
<dbReference type="InterPro" id="IPR003439">
    <property type="entry name" value="ABC_transporter-like_ATP-bd"/>
</dbReference>
<protein>
    <submittedName>
        <fullName evidence="10">ABC transporter ATP-binding protein</fullName>
    </submittedName>
</protein>
<gene>
    <name evidence="10" type="ORF">KGQ19_01015</name>
</gene>
<dbReference type="InterPro" id="IPR013611">
    <property type="entry name" value="Transp-assoc_OB_typ2"/>
</dbReference>
<dbReference type="InterPro" id="IPR015853">
    <property type="entry name" value="ABC_transpr_FbpC"/>
</dbReference>
<sequence>MSGLTISGLRAGHGGAPVLDGLDLTVQDGTLACILGPSGCGKSTLLRVIAGFHRSGTGTVAVGSRVLNDDRTHVAAERRHIGYVPQDGALFPHLSAAANIGFGLPRADRRERVAELLDLVGLSGLGDRHPHQLSGGQQQRVALARALAPRPELLLLDEPFAALDAALRTEVRAQVAATLRAAGATAILVTHDVDEALSFADLIAVMRDGRIVQADSGHALYHRPADAQIARTLGEANLLPAVLRDGRADTALGAVPLADGLPDELADEAETPHGSQTVMLRPGQLRLAAEGMDTTPARILDSRFRGTDWRVELTLEDSAVAGPPLIAYVSTAPPPVGQQVHVGVQGSAYPIGTSADSADAIVRPPTMAVGNPVS</sequence>
<name>A0ABS5KGR4_9ACTN</name>
<dbReference type="SUPFAM" id="SSF52540">
    <property type="entry name" value="P-loop containing nucleoside triphosphate hydrolases"/>
    <property type="match status" value="1"/>
</dbReference>
<comment type="caution">
    <text evidence="10">The sequence shown here is derived from an EMBL/GenBank/DDBJ whole genome shotgun (WGS) entry which is preliminary data.</text>
</comment>
<dbReference type="PROSITE" id="PS50893">
    <property type="entry name" value="ABC_TRANSPORTER_2"/>
    <property type="match status" value="1"/>
</dbReference>
<dbReference type="SMART" id="SM00382">
    <property type="entry name" value="AAA"/>
    <property type="match status" value="1"/>
</dbReference>
<dbReference type="InterPro" id="IPR017871">
    <property type="entry name" value="ABC_transporter-like_CS"/>
</dbReference>
<evidence type="ECO:0000256" key="4">
    <source>
        <dbReference type="ARBA" id="ARBA00022741"/>
    </source>
</evidence>
<keyword evidence="2" id="KW-1003">Cell membrane</keyword>
<dbReference type="Pfam" id="PF08402">
    <property type="entry name" value="TOBE_2"/>
    <property type="match status" value="1"/>
</dbReference>
<dbReference type="PANTHER" id="PTHR42781:SF4">
    <property type="entry name" value="SPERMIDINE_PUTRESCINE IMPORT ATP-BINDING PROTEIN POTA"/>
    <property type="match status" value="1"/>
</dbReference>
<evidence type="ECO:0000256" key="2">
    <source>
        <dbReference type="ARBA" id="ARBA00022475"/>
    </source>
</evidence>
<proteinExistence type="predicted"/>
<evidence type="ECO:0000256" key="6">
    <source>
        <dbReference type="ARBA" id="ARBA00023004"/>
    </source>
</evidence>
<keyword evidence="8" id="KW-0472">Membrane</keyword>
<dbReference type="Gene3D" id="3.40.50.300">
    <property type="entry name" value="P-loop containing nucleotide triphosphate hydrolases"/>
    <property type="match status" value="1"/>
</dbReference>
<dbReference type="InterPro" id="IPR050093">
    <property type="entry name" value="ABC_SmlMolc_Importer"/>
</dbReference>
<keyword evidence="5 10" id="KW-0067">ATP-binding</keyword>
<dbReference type="Pfam" id="PF00005">
    <property type="entry name" value="ABC_tran"/>
    <property type="match status" value="1"/>
</dbReference>
<dbReference type="PROSITE" id="PS00211">
    <property type="entry name" value="ABC_TRANSPORTER_1"/>
    <property type="match status" value="1"/>
</dbReference>
<dbReference type="Proteomes" id="UP000730482">
    <property type="component" value="Unassembled WGS sequence"/>
</dbReference>
<dbReference type="PANTHER" id="PTHR42781">
    <property type="entry name" value="SPERMIDINE/PUTRESCINE IMPORT ATP-BINDING PROTEIN POTA"/>
    <property type="match status" value="1"/>
</dbReference>
<dbReference type="InterPro" id="IPR008995">
    <property type="entry name" value="Mo/tungstate-bd_C_term_dom"/>
</dbReference>
<feature type="domain" description="ABC transporter" evidence="9">
    <location>
        <begin position="4"/>
        <end position="233"/>
    </location>
</feature>
<keyword evidence="7" id="KW-0406">Ion transport</keyword>
<accession>A0ABS5KGR4</accession>
<dbReference type="InterPro" id="IPR003593">
    <property type="entry name" value="AAA+_ATPase"/>
</dbReference>
<keyword evidence="3" id="KW-0410">Iron transport</keyword>
<dbReference type="RefSeq" id="WP_212007108.1">
    <property type="nucleotide sequence ID" value="NZ_JAAFYZ010000003.1"/>
</dbReference>
<evidence type="ECO:0000313" key="11">
    <source>
        <dbReference type="Proteomes" id="UP000730482"/>
    </source>
</evidence>
<evidence type="ECO:0000256" key="7">
    <source>
        <dbReference type="ARBA" id="ARBA00023065"/>
    </source>
</evidence>
<reference evidence="10 11" key="1">
    <citation type="submission" date="2020-02" db="EMBL/GenBank/DDBJ databases">
        <title>Acidophilic actinobacteria isolated from forest soil.</title>
        <authorList>
            <person name="Golinska P."/>
        </authorList>
    </citation>
    <scope>NUCLEOTIDE SEQUENCE [LARGE SCALE GENOMIC DNA]</scope>
    <source>
        <strain evidence="10 11">NL8</strain>
    </source>
</reference>
<dbReference type="GO" id="GO:0005524">
    <property type="term" value="F:ATP binding"/>
    <property type="evidence" value="ECO:0007669"/>
    <property type="project" value="UniProtKB-KW"/>
</dbReference>
<dbReference type="InterPro" id="IPR027417">
    <property type="entry name" value="P-loop_NTPase"/>
</dbReference>
<dbReference type="CDD" id="cd03259">
    <property type="entry name" value="ABC_Carb_Solutes_like"/>
    <property type="match status" value="1"/>
</dbReference>
<keyword evidence="1" id="KW-0813">Transport</keyword>
<evidence type="ECO:0000313" key="10">
    <source>
        <dbReference type="EMBL" id="MBS2545439.1"/>
    </source>
</evidence>